<dbReference type="AlphaFoldDB" id="A0A652YYI3"/>
<dbReference type="EMBL" id="VNIQ01000001">
    <property type="protein sequence ID" value="TYQ08741.1"/>
    <property type="molecule type" value="Genomic_DNA"/>
</dbReference>
<evidence type="ECO:0000259" key="2">
    <source>
        <dbReference type="Pfam" id="PF04993"/>
    </source>
</evidence>
<evidence type="ECO:0000313" key="3">
    <source>
        <dbReference type="EMBL" id="TYQ08741.1"/>
    </source>
</evidence>
<reference evidence="3" key="1">
    <citation type="submission" date="2019-07" db="EMBL/GenBank/DDBJ databases">
        <title>Genomic Encyclopedia of Type Strains, Phase IV (KMG-IV): sequencing the most valuable type-strain genomes for metagenomic binning, comparative biology and taxonomic classification.</title>
        <authorList>
            <person name="Goeker M."/>
        </authorList>
    </citation>
    <scope>NUCLEOTIDE SEQUENCE</scope>
    <source>
        <strain evidence="3">DSM 44596</strain>
    </source>
</reference>
<dbReference type="SUPFAM" id="SSF159894">
    <property type="entry name" value="YgaC/TfoX-N like"/>
    <property type="match status" value="1"/>
</dbReference>
<protein>
    <submittedName>
        <fullName evidence="3">TfoX/Sxy family transcriptional regulator of competence genes</fullName>
    </submittedName>
</protein>
<name>A0A652YYI3_NOCGL</name>
<dbReference type="Gene3D" id="3.30.1460.30">
    <property type="entry name" value="YgaC/TfoX-N like chaperone"/>
    <property type="match status" value="1"/>
</dbReference>
<evidence type="ECO:0000256" key="1">
    <source>
        <dbReference type="SAM" id="MobiDB-lite"/>
    </source>
</evidence>
<dbReference type="Pfam" id="PF04993">
    <property type="entry name" value="TfoX_N"/>
    <property type="match status" value="1"/>
</dbReference>
<feature type="domain" description="TfoX N-terminal" evidence="2">
    <location>
        <begin position="19"/>
        <end position="97"/>
    </location>
</feature>
<feature type="compositionally biased region" description="Basic residues" evidence="1">
    <location>
        <begin position="101"/>
        <end position="115"/>
    </location>
</feature>
<organism evidence="3">
    <name type="scientific">Nocardia globerula</name>
    <dbReference type="NCBI Taxonomy" id="1818"/>
    <lineage>
        <taxon>Bacteria</taxon>
        <taxon>Bacillati</taxon>
        <taxon>Actinomycetota</taxon>
        <taxon>Actinomycetes</taxon>
        <taxon>Mycobacteriales</taxon>
        <taxon>Nocardiaceae</taxon>
        <taxon>Nocardia</taxon>
    </lineage>
</organism>
<dbReference type="InterPro" id="IPR007076">
    <property type="entry name" value="TfoX_N"/>
</dbReference>
<accession>A0A652YYI3</accession>
<gene>
    <name evidence="3" type="ORF">FNL38_1011118</name>
</gene>
<feature type="region of interest" description="Disordered" evidence="1">
    <location>
        <begin position="95"/>
        <end position="115"/>
    </location>
</feature>
<proteinExistence type="predicted"/>
<comment type="caution">
    <text evidence="3">The sequence shown here is derived from an EMBL/GenBank/DDBJ whole genome shotgun (WGS) entry which is preliminary data.</text>
</comment>
<sequence length="115" mass="12934">MSASKDTVARILEQLEPLDVRARAMFGEYGLYCDEKVVGLICGDVLYVKPTEISAEFGSDADLAPPYPGAKEYYRVPEERFHDVDRLHAFIQRTADALPLPKKKPPKKAKPKVQK</sequence>